<feature type="binding site" evidence="3">
    <location>
        <position position="303"/>
    </location>
    <ligand>
        <name>Mg(2+)</name>
        <dbReference type="ChEBI" id="CHEBI:18420"/>
        <label>1</label>
    </ligand>
</feature>
<name>A0A839DYJ7_9PSEU</name>
<keyword evidence="6" id="KW-1185">Reference proteome</keyword>
<comment type="similarity">
    <text evidence="1">Belongs to the ADP-ribosylglycohydrolase family.</text>
</comment>
<dbReference type="SUPFAM" id="SSF101478">
    <property type="entry name" value="ADP-ribosylglycohydrolase"/>
    <property type="match status" value="1"/>
</dbReference>
<dbReference type="InterPro" id="IPR036705">
    <property type="entry name" value="Ribosyl_crysJ1_sf"/>
</dbReference>
<comment type="caution">
    <text evidence="5">The sequence shown here is derived from an EMBL/GenBank/DDBJ whole genome shotgun (WGS) entry which is preliminary data.</text>
</comment>
<dbReference type="PANTHER" id="PTHR16222:SF24">
    <property type="entry name" value="ADP-RIBOSYLHYDROLASE ARH3"/>
    <property type="match status" value="1"/>
</dbReference>
<evidence type="ECO:0000256" key="1">
    <source>
        <dbReference type="ARBA" id="ARBA00010702"/>
    </source>
</evidence>
<protein>
    <submittedName>
        <fullName evidence="5">ADP-ribosylglycohydrolase</fullName>
    </submittedName>
</protein>
<evidence type="ECO:0000256" key="2">
    <source>
        <dbReference type="ARBA" id="ARBA00022801"/>
    </source>
</evidence>
<evidence type="ECO:0000256" key="3">
    <source>
        <dbReference type="PIRSR" id="PIRSR605502-1"/>
    </source>
</evidence>
<evidence type="ECO:0000256" key="4">
    <source>
        <dbReference type="SAM" id="MobiDB-lite"/>
    </source>
</evidence>
<comment type="cofactor">
    <cofactor evidence="3">
        <name>Mg(2+)</name>
        <dbReference type="ChEBI" id="CHEBI:18420"/>
    </cofactor>
    <text evidence="3">Binds 2 magnesium ions per subunit.</text>
</comment>
<dbReference type="EMBL" id="JACGWZ010000007">
    <property type="protein sequence ID" value="MBA8827042.1"/>
    <property type="molecule type" value="Genomic_DNA"/>
</dbReference>
<dbReference type="InterPro" id="IPR047659">
    <property type="entry name" value="T7SS_assoc"/>
</dbReference>
<dbReference type="NCBIfam" id="NF033532">
    <property type="entry name" value="lone7para_assoc"/>
    <property type="match status" value="1"/>
</dbReference>
<feature type="binding site" evidence="3">
    <location>
        <position position="549"/>
    </location>
    <ligand>
        <name>Mg(2+)</name>
        <dbReference type="ChEBI" id="CHEBI:18420"/>
        <label>1</label>
    </ligand>
</feature>
<keyword evidence="3" id="KW-0479">Metal-binding</keyword>
<feature type="compositionally biased region" description="Pro residues" evidence="4">
    <location>
        <begin position="236"/>
        <end position="250"/>
    </location>
</feature>
<dbReference type="Pfam" id="PF03747">
    <property type="entry name" value="ADP_ribosyl_GH"/>
    <property type="match status" value="1"/>
</dbReference>
<dbReference type="PANTHER" id="PTHR16222">
    <property type="entry name" value="ADP-RIBOSYLGLYCOHYDROLASE"/>
    <property type="match status" value="1"/>
</dbReference>
<reference evidence="5 6" key="1">
    <citation type="submission" date="2020-07" db="EMBL/GenBank/DDBJ databases">
        <title>Sequencing the genomes of 1000 actinobacteria strains.</title>
        <authorList>
            <person name="Klenk H.-P."/>
        </authorList>
    </citation>
    <scope>NUCLEOTIDE SEQUENCE [LARGE SCALE GENOMIC DNA]</scope>
    <source>
        <strain evidence="5 6">DSM 45975</strain>
    </source>
</reference>
<feature type="binding site" evidence="3">
    <location>
        <position position="302"/>
    </location>
    <ligand>
        <name>Mg(2+)</name>
        <dbReference type="ChEBI" id="CHEBI:18420"/>
        <label>2</label>
    </ligand>
</feature>
<feature type="region of interest" description="Disordered" evidence="4">
    <location>
        <begin position="219"/>
        <end position="255"/>
    </location>
</feature>
<keyword evidence="2 5" id="KW-0378">Hydrolase</keyword>
<dbReference type="Proteomes" id="UP000569329">
    <property type="component" value="Unassembled WGS sequence"/>
</dbReference>
<dbReference type="InterPro" id="IPR050792">
    <property type="entry name" value="ADP-ribosylglycohydrolase"/>
</dbReference>
<proteinExistence type="inferred from homology"/>
<evidence type="ECO:0000313" key="5">
    <source>
        <dbReference type="EMBL" id="MBA8827042.1"/>
    </source>
</evidence>
<sequence>MLGYRLLPLLVGRNVHIATSSDVHDLMLLGGRAIAFSAPEVTEELRYEASHLSETWLSVPDRMFRDQPRRTPEGKTFVGEYWVDGSGGVTGEYRPNPAYRPSPVPLGFPEPENSLERTLQLYETGHVSDEGLASALGESEFALVTTEDGAASLFPVGDGRAVVAASSTKYLPNFAEGVREGTAESVEPLLAEGDLIIDIGTRHQAQLAGAQLLAALEAGGTDGAAEQAPERSEQATPPPRPAPAPQPPPNPHERFMGSMVAGALGDALGYGIEFQPIEMIRRSRGEQGVTGPVTRDGVAEISDDTQMMLFTLEGLIRAHVARRISPVDNDPIPEVQHAYQRWLHTQNRPWRQAGGPYAVHLPQPDGWLSTNRALYAARAPGNTCMTALMNFAQTRVSANFAGPINDSKGCGGVMRAAPVAVWSNDPAEVFHAAAGTAALTHGHPSGYLSAGVLATIVHQLIRSVSLSDSVRMVRELLIRWRGHEEQLRAMDTATRLAERGVLTPEEITAEIGEGRIGEEALAIGLYAVLATDNLRDAMLLSVNHSGDSDSTGIVCGNIAGAVHGMRGIPHDWPSVLELHDVIEALSRDALAEFSPEPPTDAAWTRRYPAW</sequence>
<feature type="binding site" evidence="3">
    <location>
        <position position="550"/>
    </location>
    <ligand>
        <name>Mg(2+)</name>
        <dbReference type="ChEBI" id="CHEBI:18420"/>
        <label>1</label>
    </ligand>
</feature>
<dbReference type="GO" id="GO:0016787">
    <property type="term" value="F:hydrolase activity"/>
    <property type="evidence" value="ECO:0007669"/>
    <property type="project" value="UniProtKB-KW"/>
</dbReference>
<feature type="binding site" evidence="3">
    <location>
        <position position="547"/>
    </location>
    <ligand>
        <name>Mg(2+)</name>
        <dbReference type="ChEBI" id="CHEBI:18420"/>
        <label>1</label>
    </ligand>
</feature>
<dbReference type="AlphaFoldDB" id="A0A839DYJ7"/>
<keyword evidence="3" id="KW-0460">Magnesium</keyword>
<gene>
    <name evidence="5" type="ORF">FHX42_004426</name>
</gene>
<accession>A0A839DYJ7</accession>
<organism evidence="5 6">
    <name type="scientific">Halosaccharopolyspora lacisalsi</name>
    <dbReference type="NCBI Taxonomy" id="1000566"/>
    <lineage>
        <taxon>Bacteria</taxon>
        <taxon>Bacillati</taxon>
        <taxon>Actinomycetota</taxon>
        <taxon>Actinomycetes</taxon>
        <taxon>Pseudonocardiales</taxon>
        <taxon>Pseudonocardiaceae</taxon>
        <taxon>Halosaccharopolyspora</taxon>
    </lineage>
</organism>
<dbReference type="InterPro" id="IPR005502">
    <property type="entry name" value="Ribosyl_crysJ1"/>
</dbReference>
<dbReference type="RefSeq" id="WP_328796592.1">
    <property type="nucleotide sequence ID" value="NZ_JACGWZ010000007.1"/>
</dbReference>
<dbReference type="Gene3D" id="1.10.4080.10">
    <property type="entry name" value="ADP-ribosylation/Crystallin J1"/>
    <property type="match status" value="1"/>
</dbReference>
<evidence type="ECO:0000313" key="6">
    <source>
        <dbReference type="Proteomes" id="UP000569329"/>
    </source>
</evidence>
<dbReference type="GO" id="GO:0046872">
    <property type="term" value="F:metal ion binding"/>
    <property type="evidence" value="ECO:0007669"/>
    <property type="project" value="UniProtKB-KW"/>
</dbReference>
<feature type="binding site" evidence="3">
    <location>
        <position position="304"/>
    </location>
    <ligand>
        <name>Mg(2+)</name>
        <dbReference type="ChEBI" id="CHEBI:18420"/>
        <label>2</label>
    </ligand>
</feature>